<evidence type="ECO:0000256" key="1">
    <source>
        <dbReference type="ARBA" id="ARBA00001913"/>
    </source>
</evidence>
<dbReference type="PANTHER" id="PTHR42693">
    <property type="entry name" value="ARYLSULFATASE FAMILY MEMBER"/>
    <property type="match status" value="1"/>
</dbReference>
<evidence type="ECO:0000256" key="8">
    <source>
        <dbReference type="SAM" id="SignalP"/>
    </source>
</evidence>
<dbReference type="EMBL" id="JBHUJC010000024">
    <property type="protein sequence ID" value="MFD2276384.1"/>
    <property type="molecule type" value="Genomic_DNA"/>
</dbReference>
<dbReference type="InterPro" id="IPR024607">
    <property type="entry name" value="Sulfatase_CS"/>
</dbReference>
<dbReference type="PANTHER" id="PTHR42693:SF42">
    <property type="entry name" value="ARYLSULFATASE G"/>
    <property type="match status" value="1"/>
</dbReference>
<feature type="domain" description="Sulfatase N-terminal" evidence="9">
    <location>
        <begin position="31"/>
        <end position="373"/>
    </location>
</feature>
<evidence type="ECO:0000256" key="4">
    <source>
        <dbReference type="ARBA" id="ARBA00022729"/>
    </source>
</evidence>
<feature type="region of interest" description="Disordered" evidence="7">
    <location>
        <begin position="459"/>
        <end position="482"/>
    </location>
</feature>
<protein>
    <submittedName>
        <fullName evidence="10">Sulfatase-like hydrolase/transferase</fullName>
    </submittedName>
</protein>
<proteinExistence type="inferred from homology"/>
<evidence type="ECO:0000256" key="3">
    <source>
        <dbReference type="ARBA" id="ARBA00022723"/>
    </source>
</evidence>
<evidence type="ECO:0000313" key="11">
    <source>
        <dbReference type="Proteomes" id="UP001597297"/>
    </source>
</evidence>
<dbReference type="InterPro" id="IPR000917">
    <property type="entry name" value="Sulfatase_N"/>
</dbReference>
<keyword evidence="3" id="KW-0479">Metal-binding</keyword>
<keyword evidence="11" id="KW-1185">Reference proteome</keyword>
<dbReference type="Pfam" id="PF00884">
    <property type="entry name" value="Sulfatase"/>
    <property type="match status" value="1"/>
</dbReference>
<gene>
    <name evidence="10" type="ORF">ACFSQZ_07880</name>
</gene>
<keyword evidence="6" id="KW-0106">Calcium</keyword>
<dbReference type="InterPro" id="IPR050738">
    <property type="entry name" value="Sulfatase"/>
</dbReference>
<comment type="similarity">
    <text evidence="2">Belongs to the sulfatase family.</text>
</comment>
<evidence type="ECO:0000256" key="7">
    <source>
        <dbReference type="SAM" id="MobiDB-lite"/>
    </source>
</evidence>
<reference evidence="11" key="1">
    <citation type="journal article" date="2019" name="Int. J. Syst. Evol. Microbiol.">
        <title>The Global Catalogue of Microorganisms (GCM) 10K type strain sequencing project: providing services to taxonomists for standard genome sequencing and annotation.</title>
        <authorList>
            <consortium name="The Broad Institute Genomics Platform"/>
            <consortium name="The Broad Institute Genome Sequencing Center for Infectious Disease"/>
            <person name="Wu L."/>
            <person name="Ma J."/>
        </authorList>
    </citation>
    <scope>NUCLEOTIDE SEQUENCE [LARGE SCALE GENOMIC DNA]</scope>
    <source>
        <strain evidence="11">JCM 16545</strain>
    </source>
</reference>
<dbReference type="InterPro" id="IPR017850">
    <property type="entry name" value="Alkaline_phosphatase_core_sf"/>
</dbReference>
<feature type="signal peptide" evidence="8">
    <location>
        <begin position="1"/>
        <end position="26"/>
    </location>
</feature>
<evidence type="ECO:0000256" key="5">
    <source>
        <dbReference type="ARBA" id="ARBA00022801"/>
    </source>
</evidence>
<evidence type="ECO:0000259" key="9">
    <source>
        <dbReference type="Pfam" id="PF00884"/>
    </source>
</evidence>
<evidence type="ECO:0000256" key="2">
    <source>
        <dbReference type="ARBA" id="ARBA00008779"/>
    </source>
</evidence>
<comment type="caution">
    <text evidence="10">The sequence shown here is derived from an EMBL/GenBank/DDBJ whole genome shotgun (WGS) entry which is preliminary data.</text>
</comment>
<name>A0ABW5E1S9_9BACT</name>
<dbReference type="CDD" id="cd16155">
    <property type="entry name" value="sulfatase_like"/>
    <property type="match status" value="1"/>
</dbReference>
<evidence type="ECO:0000256" key="6">
    <source>
        <dbReference type="ARBA" id="ARBA00022837"/>
    </source>
</evidence>
<keyword evidence="4 8" id="KW-0732">Signal</keyword>
<accession>A0ABW5E1S9</accession>
<dbReference type="RefSeq" id="WP_377094166.1">
    <property type="nucleotide sequence ID" value="NZ_JBHSJM010000001.1"/>
</dbReference>
<evidence type="ECO:0000313" key="10">
    <source>
        <dbReference type="EMBL" id="MFD2276384.1"/>
    </source>
</evidence>
<keyword evidence="5" id="KW-0378">Hydrolase</keyword>
<dbReference type="SUPFAM" id="SSF53649">
    <property type="entry name" value="Alkaline phosphatase-like"/>
    <property type="match status" value="1"/>
</dbReference>
<sequence>MQSPLLSKLIRLFGALTLASVYSAQAAAEKPNFVFIIADDMSYETLGAAGMLDIDTPHLDSMVEAGTSFTHAYNMGAWGGAVCAASRTMLNNGRFLWQAQESTKPAIENKQMWGQRMQQAGYQTYFAGKWHVPHATPVSLFNVTKNIRQGMPKQTPAGYNRPKSPEDYAEGWKPWETKYGGFWEGGKHWSEVLADDSSEFLTTAAKEDKPFFMYLAFNAPHDPRQAPKEYIDRYPLDRIKLPKNVLGQYPYADKICGLTLRDEKLMPYPRTEYAIKVHRQEYFALITHMDDQIGRILEAVKSSGKADNTYIVFTADHGLAVGHHGLSGKQNMYDHSVRVPFLVVGPGVKAGAQIDTPIYLQDVTATSIDLAGAPDESIDFKSLMPLLRGETTQHYDSIYGAYMNRQRMITKGDWKLISYPTAGVERLFNLKKDPNEMDDLAQNPEYASKLEEMRTALTTLSTELNDPLTQESSPKRVKKRKK</sequence>
<dbReference type="PROSITE" id="PS00149">
    <property type="entry name" value="SULFATASE_2"/>
    <property type="match status" value="1"/>
</dbReference>
<feature type="chain" id="PRO_5045969220" evidence="8">
    <location>
        <begin position="27"/>
        <end position="482"/>
    </location>
</feature>
<dbReference type="Gene3D" id="3.40.720.10">
    <property type="entry name" value="Alkaline Phosphatase, subunit A"/>
    <property type="match status" value="1"/>
</dbReference>
<organism evidence="10 11">
    <name type="scientific">Rubritalea spongiae</name>
    <dbReference type="NCBI Taxonomy" id="430797"/>
    <lineage>
        <taxon>Bacteria</taxon>
        <taxon>Pseudomonadati</taxon>
        <taxon>Verrucomicrobiota</taxon>
        <taxon>Verrucomicrobiia</taxon>
        <taxon>Verrucomicrobiales</taxon>
        <taxon>Rubritaleaceae</taxon>
        <taxon>Rubritalea</taxon>
    </lineage>
</organism>
<feature type="compositionally biased region" description="Polar residues" evidence="7">
    <location>
        <begin position="459"/>
        <end position="472"/>
    </location>
</feature>
<dbReference type="Proteomes" id="UP001597297">
    <property type="component" value="Unassembled WGS sequence"/>
</dbReference>
<comment type="cofactor">
    <cofactor evidence="1">
        <name>Ca(2+)</name>
        <dbReference type="ChEBI" id="CHEBI:29108"/>
    </cofactor>
</comment>